<sequence length="176" mass="20344">MPYFIVHVEEERKILISSRVVKESSLSSNGIHVFVGKGDSKWNFVQGGLQEELNLLTALGFTHVKFVIQPENNLQKLQNTNKVNAFKVGWTGGLHETVGKKFVERLVALIWYTDPHLQKFNTRKLYLPEFFLELDQFKINLNYNRFYSEGKHKKHQLDRNILVDLTSSLNLSLSAP</sequence>
<evidence type="ECO:0000313" key="1">
    <source>
        <dbReference type="EMBL" id="GES81625.1"/>
    </source>
</evidence>
<comment type="caution">
    <text evidence="1">The sequence shown here is derived from an EMBL/GenBank/DDBJ whole genome shotgun (WGS) entry which is preliminary data.</text>
</comment>
<dbReference type="OrthoDB" id="2441282at2759"/>
<dbReference type="Proteomes" id="UP000615446">
    <property type="component" value="Unassembled WGS sequence"/>
</dbReference>
<protein>
    <submittedName>
        <fullName evidence="1">Uncharacterized protein</fullName>
    </submittedName>
</protein>
<evidence type="ECO:0000313" key="2">
    <source>
        <dbReference type="Proteomes" id="UP000615446"/>
    </source>
</evidence>
<organism evidence="1 2">
    <name type="scientific">Rhizophagus clarus</name>
    <dbReference type="NCBI Taxonomy" id="94130"/>
    <lineage>
        <taxon>Eukaryota</taxon>
        <taxon>Fungi</taxon>
        <taxon>Fungi incertae sedis</taxon>
        <taxon>Mucoromycota</taxon>
        <taxon>Glomeromycotina</taxon>
        <taxon>Glomeromycetes</taxon>
        <taxon>Glomerales</taxon>
        <taxon>Glomeraceae</taxon>
        <taxon>Rhizophagus</taxon>
    </lineage>
</organism>
<dbReference type="AlphaFoldDB" id="A0A8H3L855"/>
<gene>
    <name evidence="1" type="ORF">RCL2_000887200</name>
</gene>
<accession>A0A8H3L855</accession>
<proteinExistence type="predicted"/>
<name>A0A8H3L855_9GLOM</name>
<reference evidence="1" key="1">
    <citation type="submission" date="2019-10" db="EMBL/GenBank/DDBJ databases">
        <title>Conservation and host-specific expression of non-tandemly repeated heterogenous ribosome RNA gene in arbuscular mycorrhizal fungi.</title>
        <authorList>
            <person name="Maeda T."/>
            <person name="Kobayashi Y."/>
            <person name="Nakagawa T."/>
            <person name="Ezawa T."/>
            <person name="Yamaguchi K."/>
            <person name="Bino T."/>
            <person name="Nishimoto Y."/>
            <person name="Shigenobu S."/>
            <person name="Kawaguchi M."/>
        </authorList>
    </citation>
    <scope>NUCLEOTIDE SEQUENCE</scope>
    <source>
        <strain evidence="1">HR1</strain>
    </source>
</reference>
<dbReference type="EMBL" id="BLAL01000058">
    <property type="protein sequence ID" value="GES81625.1"/>
    <property type="molecule type" value="Genomic_DNA"/>
</dbReference>